<feature type="transmembrane region" description="Helical" evidence="2">
    <location>
        <begin position="450"/>
        <end position="472"/>
    </location>
</feature>
<gene>
    <name evidence="4" type="ORF">Daus18300_011386</name>
</gene>
<keyword evidence="3" id="KW-0732">Signal</keyword>
<feature type="region of interest" description="Disordered" evidence="1">
    <location>
        <begin position="620"/>
        <end position="696"/>
    </location>
</feature>
<organism evidence="4 5">
    <name type="scientific">Diaporthe australafricana</name>
    <dbReference type="NCBI Taxonomy" id="127596"/>
    <lineage>
        <taxon>Eukaryota</taxon>
        <taxon>Fungi</taxon>
        <taxon>Dikarya</taxon>
        <taxon>Ascomycota</taxon>
        <taxon>Pezizomycotina</taxon>
        <taxon>Sordariomycetes</taxon>
        <taxon>Sordariomycetidae</taxon>
        <taxon>Diaporthales</taxon>
        <taxon>Diaporthaceae</taxon>
        <taxon>Diaporthe</taxon>
    </lineage>
</organism>
<reference evidence="4 5" key="1">
    <citation type="journal article" date="2024" name="IMA Fungus">
        <title>IMA Genome - F19 : A genome assembly and annotation guide to empower mycologists, including annotated draft genome sequences of Ceratocystis pirilliformis, Diaporthe australafricana, Fusarium ophioides, Paecilomyces lecythidis, and Sporothrix stenoceras.</title>
        <authorList>
            <person name="Aylward J."/>
            <person name="Wilson A.M."/>
            <person name="Visagie C.M."/>
            <person name="Spraker J."/>
            <person name="Barnes I."/>
            <person name="Buitendag C."/>
            <person name="Ceriani C."/>
            <person name="Del Mar Angel L."/>
            <person name="du Plessis D."/>
            <person name="Fuchs T."/>
            <person name="Gasser K."/>
            <person name="Kramer D."/>
            <person name="Li W."/>
            <person name="Munsamy K."/>
            <person name="Piso A."/>
            <person name="Price J.L."/>
            <person name="Sonnekus B."/>
            <person name="Thomas C."/>
            <person name="van der Nest A."/>
            <person name="van Dijk A."/>
            <person name="van Heerden A."/>
            <person name="van Vuuren N."/>
            <person name="Yilmaz N."/>
            <person name="Duong T.A."/>
            <person name="van der Merwe N.A."/>
            <person name="Wingfield M.J."/>
            <person name="Wingfield B.D."/>
        </authorList>
    </citation>
    <scope>NUCLEOTIDE SEQUENCE [LARGE SCALE GENOMIC DNA]</scope>
    <source>
        <strain evidence="4 5">CMW 18300</strain>
    </source>
</reference>
<name>A0ABR3W6J1_9PEZI</name>
<dbReference type="EMBL" id="JAWRVE010000138">
    <property type="protein sequence ID" value="KAL1854465.1"/>
    <property type="molecule type" value="Genomic_DNA"/>
</dbReference>
<evidence type="ECO:0000313" key="5">
    <source>
        <dbReference type="Proteomes" id="UP001583177"/>
    </source>
</evidence>
<feature type="compositionally biased region" description="Polar residues" evidence="1">
    <location>
        <begin position="620"/>
        <end position="637"/>
    </location>
</feature>
<keyword evidence="2" id="KW-0812">Transmembrane</keyword>
<sequence length="696" mass="76550">MRRTALGLLLAIFCTAAFTLAGGFSSQIQFNNDNLGGSVLINGASCATLPDVTNLEEQVAYEKTIAKSFYAASNYVQQCYSENSTGLTDCNYFVTQRLPGYIDTAAPCPFDDSICRSNSSNLELDTGYLDSHTHFGVNAPPNERILVRRKLQCAPLKTEGYNSENGNFTRYYYGPRYVSVSNSAPVDKPDFNATYEVANLENQYARSTDMSLLEQSYLLRPFFAGTQNYTISTDPASSFVPIDELARTDADLFVVFLSGHGVFFTEPFDDEWYRATEPFGNLGYGGDESFTVYRPAESASPLGCAAQWQFCHSDSSNCGPMASYYDAKHGALQMFASDTKVADRLQWLTWSLSADASVEAAILQQLQGDALLSKLSLITGYQGSLPLNEWQLDVSNWFAVYLSRLQSSLLETASGSMVADAGFGSLEPDTDAARKTCINQKIRTTRYSSFSFFGIMFTYVLGGLVLVVSYSLEPILDCLHRRRKYKQYAYLEWVTNETLQLHRLAHEEADGASGPWSRCTNWIPTTSPGVALSSLDISDLKHPRLQQTTKEKHSSSMSILQKSVSPNHTLIAVDSIPSLNTFSRQQTLNSLKVASPVVGNPAVRPTHAPAADYGSDNIAQSAQSWLSSPVTEPSSPQYRDEGQSRGTIQHSMHLNPGEQLERHFESPVDGNPSAANEREGQIGSRQVSHGATAITR</sequence>
<feature type="signal peptide" evidence="3">
    <location>
        <begin position="1"/>
        <end position="21"/>
    </location>
</feature>
<proteinExistence type="predicted"/>
<keyword evidence="2" id="KW-0472">Membrane</keyword>
<evidence type="ECO:0000256" key="1">
    <source>
        <dbReference type="SAM" id="MobiDB-lite"/>
    </source>
</evidence>
<dbReference type="Proteomes" id="UP001583177">
    <property type="component" value="Unassembled WGS sequence"/>
</dbReference>
<feature type="chain" id="PRO_5047365489" evidence="3">
    <location>
        <begin position="22"/>
        <end position="696"/>
    </location>
</feature>
<keyword evidence="5" id="KW-1185">Reference proteome</keyword>
<protein>
    <submittedName>
        <fullName evidence="4">Uncharacterized protein</fullName>
    </submittedName>
</protein>
<evidence type="ECO:0000313" key="4">
    <source>
        <dbReference type="EMBL" id="KAL1854465.1"/>
    </source>
</evidence>
<comment type="caution">
    <text evidence="4">The sequence shown here is derived from an EMBL/GenBank/DDBJ whole genome shotgun (WGS) entry which is preliminary data.</text>
</comment>
<feature type="compositionally biased region" description="Polar residues" evidence="1">
    <location>
        <begin position="683"/>
        <end position="696"/>
    </location>
</feature>
<accession>A0ABR3W6J1</accession>
<keyword evidence="2" id="KW-1133">Transmembrane helix</keyword>
<evidence type="ECO:0000256" key="3">
    <source>
        <dbReference type="SAM" id="SignalP"/>
    </source>
</evidence>
<evidence type="ECO:0000256" key="2">
    <source>
        <dbReference type="SAM" id="Phobius"/>
    </source>
</evidence>